<protein>
    <submittedName>
        <fullName evidence="1">Uncharacterized protein</fullName>
    </submittedName>
</protein>
<gene>
    <name evidence="1" type="ORF">J4732_09375</name>
</gene>
<name>A0A939NQC1_SERMA</name>
<dbReference type="AlphaFoldDB" id="A0A939NQC1"/>
<proteinExistence type="predicted"/>
<reference evidence="1" key="1">
    <citation type="submission" date="2021-03" db="EMBL/GenBank/DDBJ databases">
        <title>Molecular epidemiology and mechanisms of colistin and carbapenem resistance in Enterobacteriaceae from clinical isolates, the environment and porcine samples in Pretoria, South Africa.</title>
        <authorList>
            <person name="Bogoshi D."/>
            <person name="Mbelle N.M."/>
            <person name="Naidoo V."/>
            <person name="Osei Sekyere J."/>
        </authorList>
    </citation>
    <scope>NUCLEOTIDE SEQUENCE</scope>
    <source>
        <strain evidence="1">C080</strain>
    </source>
</reference>
<comment type="caution">
    <text evidence="1">The sequence shown here is derived from an EMBL/GenBank/DDBJ whole genome shotgun (WGS) entry which is preliminary data.</text>
</comment>
<accession>A0A939NQC1</accession>
<dbReference type="EMBL" id="JAGETR010000052">
    <property type="protein sequence ID" value="MBO2006816.1"/>
    <property type="molecule type" value="Genomic_DNA"/>
</dbReference>
<evidence type="ECO:0000313" key="1">
    <source>
        <dbReference type="EMBL" id="MBO2006816.1"/>
    </source>
</evidence>
<organism evidence="1">
    <name type="scientific">Serratia marcescens</name>
    <dbReference type="NCBI Taxonomy" id="615"/>
    <lineage>
        <taxon>Bacteria</taxon>
        <taxon>Pseudomonadati</taxon>
        <taxon>Pseudomonadota</taxon>
        <taxon>Gammaproteobacteria</taxon>
        <taxon>Enterobacterales</taxon>
        <taxon>Yersiniaceae</taxon>
        <taxon>Serratia</taxon>
    </lineage>
</organism>
<sequence>MEGDHRLPGDVAVTLHPVESAAERGRFSGAVPVRDLLLIFVISSLLIRKTAQKVKFTVVDKSLRSFNKLPVTFLLLRAL</sequence>